<dbReference type="EMBL" id="RWKW01000007">
    <property type="protein sequence ID" value="RST87947.1"/>
    <property type="molecule type" value="Genomic_DNA"/>
</dbReference>
<dbReference type="InterPro" id="IPR005135">
    <property type="entry name" value="Endo/exonuclease/phosphatase"/>
</dbReference>
<keyword evidence="1" id="KW-0812">Transmembrane</keyword>
<keyword evidence="3" id="KW-0540">Nuclease</keyword>
<keyword evidence="3" id="KW-0255">Endonuclease</keyword>
<dbReference type="AlphaFoldDB" id="A0A429Z2M0"/>
<dbReference type="InterPro" id="IPR036691">
    <property type="entry name" value="Endo/exonu/phosph_ase_sf"/>
</dbReference>
<feature type="domain" description="Endonuclease/exonuclease/phosphatase" evidence="2">
    <location>
        <begin position="104"/>
        <end position="300"/>
    </location>
</feature>
<comment type="caution">
    <text evidence="3">The sequence shown here is derived from an EMBL/GenBank/DDBJ whole genome shotgun (WGS) entry which is preliminary data.</text>
</comment>
<dbReference type="GO" id="GO:0004519">
    <property type="term" value="F:endonuclease activity"/>
    <property type="evidence" value="ECO:0007669"/>
    <property type="project" value="UniProtKB-KW"/>
</dbReference>
<feature type="transmembrane region" description="Helical" evidence="1">
    <location>
        <begin position="62"/>
        <end position="80"/>
    </location>
</feature>
<organism evidence="3 4">
    <name type="scientific">Aquibium carbonis</name>
    <dbReference type="NCBI Taxonomy" id="2495581"/>
    <lineage>
        <taxon>Bacteria</taxon>
        <taxon>Pseudomonadati</taxon>
        <taxon>Pseudomonadota</taxon>
        <taxon>Alphaproteobacteria</taxon>
        <taxon>Hyphomicrobiales</taxon>
        <taxon>Phyllobacteriaceae</taxon>
        <taxon>Aquibium</taxon>
    </lineage>
</organism>
<evidence type="ECO:0000259" key="2">
    <source>
        <dbReference type="Pfam" id="PF03372"/>
    </source>
</evidence>
<keyword evidence="4" id="KW-1185">Reference proteome</keyword>
<keyword evidence="1" id="KW-1133">Transmembrane helix</keyword>
<accession>A0A429Z2M0</accession>
<feature type="transmembrane region" description="Helical" evidence="1">
    <location>
        <begin position="38"/>
        <end position="55"/>
    </location>
</feature>
<proteinExistence type="predicted"/>
<name>A0A429Z2M0_9HYPH</name>
<keyword evidence="1" id="KW-0472">Membrane</keyword>
<gene>
    <name evidence="3" type="ORF">EJC49_02970</name>
</gene>
<protein>
    <submittedName>
        <fullName evidence="3">AP endonuclease</fullName>
    </submittedName>
</protein>
<evidence type="ECO:0000256" key="1">
    <source>
        <dbReference type="SAM" id="Phobius"/>
    </source>
</evidence>
<reference evidence="3 4" key="1">
    <citation type="submission" date="2018-12" db="EMBL/GenBank/DDBJ databases">
        <title>Mesorhizobium carbonis sp. nov., isolated from coal mine water.</title>
        <authorList>
            <person name="Xin W."/>
            <person name="Xu Z."/>
            <person name="Xiang F."/>
            <person name="Zhang J."/>
            <person name="Xi L."/>
            <person name="Liu J."/>
        </authorList>
    </citation>
    <scope>NUCLEOTIDE SEQUENCE [LARGE SCALE GENOMIC DNA]</scope>
    <source>
        <strain evidence="3 4">B2.3</strain>
    </source>
</reference>
<keyword evidence="3" id="KW-0378">Hydrolase</keyword>
<dbReference type="OrthoDB" id="3808618at2"/>
<dbReference type="SUPFAM" id="SSF56219">
    <property type="entry name" value="DNase I-like"/>
    <property type="match status" value="1"/>
</dbReference>
<dbReference type="Gene3D" id="3.60.10.10">
    <property type="entry name" value="Endonuclease/exonuclease/phosphatase"/>
    <property type="match status" value="1"/>
</dbReference>
<dbReference type="Proteomes" id="UP000278398">
    <property type="component" value="Unassembled WGS sequence"/>
</dbReference>
<dbReference type="Pfam" id="PF03372">
    <property type="entry name" value="Exo_endo_phos"/>
    <property type="match status" value="1"/>
</dbReference>
<evidence type="ECO:0000313" key="4">
    <source>
        <dbReference type="Proteomes" id="UP000278398"/>
    </source>
</evidence>
<evidence type="ECO:0000313" key="3">
    <source>
        <dbReference type="EMBL" id="RST87947.1"/>
    </source>
</evidence>
<sequence length="325" mass="34851">MANLAKTLALLVTLAISLPLVAGFLGWMHPALDSFSHFRTHLAVLLGLAALLLVATRQWLHGAAGLMLAAGAFSTTLGAMPGQAFAHSDATAIEAPRYRLLHLNLGASRPAQVLSLIGRTRPDVVTLNETYPAWRQSLEAISAAYPHRLACPDPRSMGSVLILSRRPFLDHGSCGLDGRFGLVTVDFGGHPVEVASLHLLWPWPFSQPDQVRTLAPALAELGDKALLAGDFNAAEWSATVRRIADAGGFTAAPRLGPTWLVYSAPDALRRWIGLPIDHVLAKPGVVLLDARRLDGVGSDHLPVLVDFMLKPERPPARQTFAVAAR</sequence>
<dbReference type="RefSeq" id="WP_126697975.1">
    <property type="nucleotide sequence ID" value="NZ_RWKW01000007.1"/>
</dbReference>